<evidence type="ECO:0000256" key="6">
    <source>
        <dbReference type="ARBA" id="ARBA00023242"/>
    </source>
</evidence>
<dbReference type="SUPFAM" id="SSF57783">
    <property type="entry name" value="Zinc beta-ribbon"/>
    <property type="match status" value="1"/>
</dbReference>
<feature type="binding site" evidence="9">
    <location>
        <position position="111"/>
    </location>
    <ligand>
        <name>Zn(2+)</name>
        <dbReference type="ChEBI" id="CHEBI:29105"/>
        <label>2</label>
    </ligand>
</feature>
<comment type="function">
    <text evidence="8">DNA-dependent RNA polymerase catalyzes the transcription of DNA into RNA using the four ribonucleoside triphosphates as substrates.</text>
</comment>
<dbReference type="Proteomes" id="UP000095287">
    <property type="component" value="Unplaced"/>
</dbReference>
<sequence length="119" mass="13179">MEQSTFKPNDGFCALCGAILPIARRAPCTMKCNVCLVDFQVNPINDKVISAEERVYERTVAETLETGTGDADGTEVEHVCPKCSHGLATYTTRQTRSADEGQTVFYTCMKCKHKCIEYS</sequence>
<dbReference type="InterPro" id="IPR001222">
    <property type="entry name" value="Znf_TFIIS"/>
</dbReference>
<organism evidence="12 13">
    <name type="scientific">Steinernema glaseri</name>
    <dbReference type="NCBI Taxonomy" id="37863"/>
    <lineage>
        <taxon>Eukaryota</taxon>
        <taxon>Metazoa</taxon>
        <taxon>Ecdysozoa</taxon>
        <taxon>Nematoda</taxon>
        <taxon>Chromadorea</taxon>
        <taxon>Rhabditida</taxon>
        <taxon>Tylenchina</taxon>
        <taxon>Panagrolaimomorpha</taxon>
        <taxon>Strongyloidoidea</taxon>
        <taxon>Steinernematidae</taxon>
        <taxon>Steinernema</taxon>
    </lineage>
</organism>
<dbReference type="Pfam" id="PF01096">
    <property type="entry name" value="Zn_ribbon_TFIIS"/>
    <property type="match status" value="1"/>
</dbReference>
<dbReference type="GO" id="GO:0006363">
    <property type="term" value="P:termination of RNA polymerase I transcription"/>
    <property type="evidence" value="ECO:0007669"/>
    <property type="project" value="TreeGrafter"/>
</dbReference>
<comment type="subcellular location">
    <subcellularLocation>
        <location evidence="1">Nucleus</location>
        <location evidence="1">Nucleolus</location>
    </subcellularLocation>
</comment>
<dbReference type="PANTHER" id="PTHR11239:SF14">
    <property type="entry name" value="DNA-DIRECTED RNA POLYMERASE I SUBUNIT RPA12"/>
    <property type="match status" value="1"/>
</dbReference>
<evidence type="ECO:0000256" key="3">
    <source>
        <dbReference type="ARBA" id="ARBA00022723"/>
    </source>
</evidence>
<reference evidence="13" key="1">
    <citation type="submission" date="2016-11" db="UniProtKB">
        <authorList>
            <consortium name="WormBaseParasite"/>
        </authorList>
    </citation>
    <scope>IDENTIFICATION</scope>
</reference>
<feature type="binding site" evidence="9">
    <location>
        <position position="13"/>
    </location>
    <ligand>
        <name>Zn(2+)</name>
        <dbReference type="ChEBI" id="CHEBI:29105"/>
        <label>1</label>
    </ligand>
</feature>
<dbReference type="InterPro" id="IPR034004">
    <property type="entry name" value="Zn_ribbon_RPA12_C"/>
</dbReference>
<evidence type="ECO:0000256" key="1">
    <source>
        <dbReference type="ARBA" id="ARBA00004604"/>
    </source>
</evidence>
<keyword evidence="4 10" id="KW-0863">Zinc-finger</keyword>
<evidence type="ECO:0000313" key="12">
    <source>
        <dbReference type="Proteomes" id="UP000095287"/>
    </source>
</evidence>
<feature type="binding site" evidence="9">
    <location>
        <position position="35"/>
    </location>
    <ligand>
        <name>Zn(2+)</name>
        <dbReference type="ChEBI" id="CHEBI:29105"/>
        <label>1</label>
    </ligand>
</feature>
<keyword evidence="12" id="KW-1185">Reference proteome</keyword>
<dbReference type="Gene3D" id="2.20.25.10">
    <property type="match status" value="1"/>
</dbReference>
<feature type="binding site" evidence="9">
    <location>
        <position position="32"/>
    </location>
    <ligand>
        <name>Zn(2+)</name>
        <dbReference type="ChEBI" id="CHEBI:29105"/>
        <label>1</label>
    </ligand>
</feature>
<feature type="binding site" evidence="9">
    <location>
        <position position="80"/>
    </location>
    <ligand>
        <name>Zn(2+)</name>
        <dbReference type="ChEBI" id="CHEBI:29105"/>
        <label>2</label>
    </ligand>
</feature>
<evidence type="ECO:0000256" key="7">
    <source>
        <dbReference type="ARBA" id="ARBA00044497"/>
    </source>
</evidence>
<dbReference type="WBParaSite" id="L893_g15239.t1">
    <property type="protein sequence ID" value="L893_g15239.t1"/>
    <property type="gene ID" value="L893_g15239"/>
</dbReference>
<protein>
    <recommendedName>
        <fullName evidence="8">DNA-directed RNA polymerase subunit</fullName>
    </recommendedName>
</protein>
<dbReference type="PIRSF" id="PIRSF005586">
    <property type="entry name" value="RNApol_RpoM"/>
    <property type="match status" value="1"/>
</dbReference>
<keyword evidence="5 9" id="KW-0862">Zinc</keyword>
<feature type="domain" description="TFIIS-type" evidence="11">
    <location>
        <begin position="76"/>
        <end position="116"/>
    </location>
</feature>
<evidence type="ECO:0000256" key="5">
    <source>
        <dbReference type="ARBA" id="ARBA00022833"/>
    </source>
</evidence>
<evidence type="ECO:0000256" key="4">
    <source>
        <dbReference type="ARBA" id="ARBA00022771"/>
    </source>
</evidence>
<dbReference type="PANTHER" id="PTHR11239">
    <property type="entry name" value="DNA-DIRECTED RNA POLYMERASE"/>
    <property type="match status" value="1"/>
</dbReference>
<feature type="binding site" evidence="9">
    <location>
        <position position="83"/>
    </location>
    <ligand>
        <name>Zn(2+)</name>
        <dbReference type="ChEBI" id="CHEBI:29105"/>
        <label>2</label>
    </ligand>
</feature>
<dbReference type="AlphaFoldDB" id="A0A1I7YDP2"/>
<comment type="function">
    <text evidence="7">Core component of RNA polymerase I (Pol I), a DNA-dependent RNA polymerase which synthesizes ribosomal RNA precursors using the four ribonucleoside triphosphates as substrates. Can mediate Pol I proofreading of the nascent RNA transcript. Anchors into the Pol I active site to monitor transcription fidelity and cleave mis-incorporated 5'-ribonucleotides.</text>
</comment>
<comment type="similarity">
    <text evidence="8">Belongs to the archaeal rpoM/eukaryotic RPA12/RPB9/RPC11 RNA polymerase family.</text>
</comment>
<feature type="binding site" evidence="9">
    <location>
        <position position="108"/>
    </location>
    <ligand>
        <name>Zn(2+)</name>
        <dbReference type="ChEBI" id="CHEBI:29105"/>
        <label>2</label>
    </ligand>
</feature>
<dbReference type="GO" id="GO:0003899">
    <property type="term" value="F:DNA-directed RNA polymerase activity"/>
    <property type="evidence" value="ECO:0007669"/>
    <property type="project" value="InterPro"/>
</dbReference>
<feature type="binding site" evidence="9">
    <location>
        <position position="16"/>
    </location>
    <ligand>
        <name>Zn(2+)</name>
        <dbReference type="ChEBI" id="CHEBI:29105"/>
        <label>1</label>
    </ligand>
</feature>
<keyword evidence="2 8" id="KW-0240">DNA-directed RNA polymerase</keyword>
<evidence type="ECO:0000256" key="9">
    <source>
        <dbReference type="PIRSR" id="PIRSR005586-1"/>
    </source>
</evidence>
<feature type="zinc finger region" description="C4-type" evidence="10">
    <location>
        <begin position="13"/>
        <end position="35"/>
    </location>
</feature>
<evidence type="ECO:0000256" key="8">
    <source>
        <dbReference type="PIRNR" id="PIRNR005586"/>
    </source>
</evidence>
<dbReference type="GO" id="GO:0003676">
    <property type="term" value="F:nucleic acid binding"/>
    <property type="evidence" value="ECO:0007669"/>
    <property type="project" value="InterPro"/>
</dbReference>
<proteinExistence type="inferred from homology"/>
<evidence type="ECO:0000256" key="10">
    <source>
        <dbReference type="PIRSR" id="PIRSR005586-2"/>
    </source>
</evidence>
<dbReference type="GO" id="GO:0008270">
    <property type="term" value="F:zinc ion binding"/>
    <property type="evidence" value="ECO:0007669"/>
    <property type="project" value="UniProtKB-KW"/>
</dbReference>
<dbReference type="SMART" id="SM00440">
    <property type="entry name" value="ZnF_C2C2"/>
    <property type="match status" value="1"/>
</dbReference>
<accession>A0A1I7YDP2</accession>
<keyword evidence="6 8" id="KW-0539">Nucleus</keyword>
<keyword evidence="3 9" id="KW-0479">Metal-binding</keyword>
<evidence type="ECO:0000313" key="13">
    <source>
        <dbReference type="WBParaSite" id="L893_g15239.t1"/>
    </source>
</evidence>
<evidence type="ECO:0000259" key="11">
    <source>
        <dbReference type="PROSITE" id="PS51133"/>
    </source>
</evidence>
<name>A0A1I7YDP2_9BILA</name>
<dbReference type="GO" id="GO:0005736">
    <property type="term" value="C:RNA polymerase I complex"/>
    <property type="evidence" value="ECO:0007669"/>
    <property type="project" value="TreeGrafter"/>
</dbReference>
<evidence type="ECO:0000256" key="2">
    <source>
        <dbReference type="ARBA" id="ARBA00022478"/>
    </source>
</evidence>
<dbReference type="InterPro" id="IPR012164">
    <property type="entry name" value="Rpa12/Rpb9/Rpc10/TFS"/>
</dbReference>
<dbReference type="CDD" id="cd10507">
    <property type="entry name" value="Zn-ribbon_RPA12"/>
    <property type="match status" value="1"/>
</dbReference>
<dbReference type="PROSITE" id="PS51133">
    <property type="entry name" value="ZF_TFIIS_2"/>
    <property type="match status" value="1"/>
</dbReference>
<keyword evidence="8" id="KW-0804">Transcription</keyword>